<proteinExistence type="inferred from homology"/>
<dbReference type="InterPro" id="IPR051797">
    <property type="entry name" value="TrmB-like"/>
</dbReference>
<evidence type="ECO:0000313" key="5">
    <source>
        <dbReference type="Proteomes" id="UP000198876"/>
    </source>
</evidence>
<dbReference type="STRING" id="553467.SAMN04488063_1399"/>
<evidence type="ECO:0000256" key="1">
    <source>
        <dbReference type="ARBA" id="ARBA00007287"/>
    </source>
</evidence>
<dbReference type="SUPFAM" id="SSF159071">
    <property type="entry name" value="TrmB C-terminal domain-like"/>
    <property type="match status" value="1"/>
</dbReference>
<evidence type="ECO:0000313" key="4">
    <source>
        <dbReference type="EMBL" id="SFG09340.1"/>
    </source>
</evidence>
<dbReference type="PANTHER" id="PTHR34293:SF1">
    <property type="entry name" value="HTH-TYPE TRANSCRIPTIONAL REGULATOR TRMBL2"/>
    <property type="match status" value="1"/>
</dbReference>
<dbReference type="Proteomes" id="UP000198876">
    <property type="component" value="Unassembled WGS sequence"/>
</dbReference>
<dbReference type="Pfam" id="PF01978">
    <property type="entry name" value="TrmB"/>
    <property type="match status" value="1"/>
</dbReference>
<dbReference type="InterPro" id="IPR021586">
    <property type="entry name" value="Tscrpt_reg_TrmB_C"/>
</dbReference>
<dbReference type="Gene3D" id="1.10.10.10">
    <property type="entry name" value="Winged helix-like DNA-binding domain superfamily/Winged helix DNA-binding domain"/>
    <property type="match status" value="1"/>
</dbReference>
<dbReference type="InterPro" id="IPR002831">
    <property type="entry name" value="Tscrpt_reg_TrmB_N"/>
</dbReference>
<protein>
    <submittedName>
        <fullName evidence="4">Sugar-specific transcriptional regulator TrmB</fullName>
    </submittedName>
</protein>
<organism evidence="4 5">
    <name type="scientific">Halopelagius inordinatus</name>
    <dbReference type="NCBI Taxonomy" id="553467"/>
    <lineage>
        <taxon>Archaea</taxon>
        <taxon>Methanobacteriati</taxon>
        <taxon>Methanobacteriota</taxon>
        <taxon>Stenosarchaea group</taxon>
        <taxon>Halobacteria</taxon>
        <taxon>Halobacteriales</taxon>
        <taxon>Haloferacaceae</taxon>
    </lineage>
</organism>
<keyword evidence="5" id="KW-1185">Reference proteome</keyword>
<dbReference type="EMBL" id="FOOQ01000001">
    <property type="protein sequence ID" value="SFG09340.1"/>
    <property type="molecule type" value="Genomic_DNA"/>
</dbReference>
<evidence type="ECO:0000259" key="2">
    <source>
        <dbReference type="Pfam" id="PF01978"/>
    </source>
</evidence>
<dbReference type="SUPFAM" id="SSF46785">
    <property type="entry name" value="Winged helix' DNA-binding domain"/>
    <property type="match status" value="1"/>
</dbReference>
<gene>
    <name evidence="4" type="ORF">SAMN04488063_1399</name>
</gene>
<dbReference type="PANTHER" id="PTHR34293">
    <property type="entry name" value="HTH-TYPE TRANSCRIPTIONAL REGULATOR TRMBL2"/>
    <property type="match status" value="1"/>
</dbReference>
<dbReference type="Pfam" id="PF11495">
    <property type="entry name" value="Regulator_TrmB"/>
    <property type="match status" value="1"/>
</dbReference>
<dbReference type="InterPro" id="IPR036390">
    <property type="entry name" value="WH_DNA-bd_sf"/>
</dbReference>
<feature type="domain" description="Transcription regulator TrmB N-terminal" evidence="2">
    <location>
        <begin position="10"/>
        <end position="76"/>
    </location>
</feature>
<sequence length="357" mass="39419">MDSTELRDALEDAGLSQYQAEAYNTLLRLGTASATELADSCAVPSARIYDVLRDLETKGYIETYEQESLKARACDPAVVLDDLRGRASMLEDAADEIEHRWNEPEVDQHKLSIVKRFETVLQRAASLVRDAETEVQLAATPEQYETLKPALSEALSNGAVVKATLHTDPDAAVDDVEFDGVVTEARHRTLPTPFLALVDRTGTCFAPHSHSLNQYGVLADDYSLTYVFHWYFQTCLWEVWDEVYSVRPTDPPFVYADLRRCVRDVEPCLAEGVGVRARIEGFDTQTGDTAELVGEIVDVNYAGAGETDGSPPLSQLAGQVCLTVETDGARERYTVGGWGAILEDVEATRITVLDYAR</sequence>
<feature type="domain" description="Transcription regulator TrmB C-terminal" evidence="3">
    <location>
        <begin position="111"/>
        <end position="352"/>
    </location>
</feature>
<dbReference type="OrthoDB" id="96194at2157"/>
<dbReference type="InterPro" id="IPR036388">
    <property type="entry name" value="WH-like_DNA-bd_sf"/>
</dbReference>
<dbReference type="CDD" id="cd09124">
    <property type="entry name" value="PLDc_like_TrmB_middle"/>
    <property type="match status" value="1"/>
</dbReference>
<evidence type="ECO:0000259" key="3">
    <source>
        <dbReference type="Pfam" id="PF11495"/>
    </source>
</evidence>
<dbReference type="AlphaFoldDB" id="A0A1I2P1R9"/>
<dbReference type="RefSeq" id="WP_092890323.1">
    <property type="nucleotide sequence ID" value="NZ_FOOQ01000001.1"/>
</dbReference>
<accession>A0A1I2P1R9</accession>
<reference evidence="5" key="1">
    <citation type="submission" date="2016-10" db="EMBL/GenBank/DDBJ databases">
        <authorList>
            <person name="Varghese N."/>
            <person name="Submissions S."/>
        </authorList>
    </citation>
    <scope>NUCLEOTIDE SEQUENCE [LARGE SCALE GENOMIC DNA]</scope>
    <source>
        <strain evidence="5">CGMCC 1.7739</strain>
    </source>
</reference>
<comment type="similarity">
    <text evidence="1">Belongs to the transcriptional regulator TrmB family.</text>
</comment>
<name>A0A1I2P1R9_9EURY</name>